<dbReference type="EMBL" id="ANJW01001094">
    <property type="protein sequence ID" value="EPC47620.1"/>
    <property type="molecule type" value="Genomic_DNA"/>
</dbReference>
<protein>
    <recommendedName>
        <fullName evidence="4">Transposase</fullName>
    </recommendedName>
</protein>
<dbReference type="AlphaFoldDB" id="A0A829GFZ9"/>
<name>A0A829GFZ9_LACPA</name>
<proteinExistence type="predicted"/>
<dbReference type="Proteomes" id="UP000014316">
    <property type="component" value="Unassembled WGS sequence"/>
</dbReference>
<gene>
    <name evidence="2" type="ORF">Lpp123_18213</name>
</gene>
<evidence type="ECO:0000313" key="3">
    <source>
        <dbReference type="Proteomes" id="UP000014316"/>
    </source>
</evidence>
<evidence type="ECO:0000256" key="1">
    <source>
        <dbReference type="SAM" id="MobiDB-lite"/>
    </source>
</evidence>
<sequence length="114" mass="12449">MRVSPKFKQTYETYLALHDALMVRKHPANLANLLATCEPNGAAIDMTIATLKRHKVAVLNAITSPIPTVRSKGLTASSSHSNDPVLASKISRTSSKKSQHNTTKTAPQMENRLK</sequence>
<organism evidence="2 3">
    <name type="scientific">Lacticaseibacillus paracasei subsp. paracasei Lpp123</name>
    <dbReference type="NCBI Taxonomy" id="1256201"/>
    <lineage>
        <taxon>Bacteria</taxon>
        <taxon>Bacillati</taxon>
        <taxon>Bacillota</taxon>
        <taxon>Bacilli</taxon>
        <taxon>Lactobacillales</taxon>
        <taxon>Lactobacillaceae</taxon>
        <taxon>Lacticaseibacillus</taxon>
    </lineage>
</organism>
<comment type="caution">
    <text evidence="2">The sequence shown here is derived from an EMBL/GenBank/DDBJ whole genome shotgun (WGS) entry which is preliminary data.</text>
</comment>
<accession>A0A829GFZ9</accession>
<evidence type="ECO:0008006" key="4">
    <source>
        <dbReference type="Google" id="ProtNLM"/>
    </source>
</evidence>
<evidence type="ECO:0000313" key="2">
    <source>
        <dbReference type="EMBL" id="EPC47620.1"/>
    </source>
</evidence>
<feature type="region of interest" description="Disordered" evidence="1">
    <location>
        <begin position="69"/>
        <end position="114"/>
    </location>
</feature>
<reference evidence="2 3" key="1">
    <citation type="journal article" date="2013" name="PLoS ONE">
        <title>Lactobacillus paracasei comparative genomics: towards species pan-genome definition and exploitation of diversity.</title>
        <authorList>
            <person name="Smokvina T."/>
            <person name="Wels M."/>
            <person name="Polka J."/>
            <person name="Chervaux C."/>
            <person name="Brisse S."/>
            <person name="Boekhorst J."/>
            <person name="van Hylckama Vlieg J.E."/>
            <person name="Siezen R.J."/>
        </authorList>
    </citation>
    <scope>NUCLEOTIDE SEQUENCE [LARGE SCALE GENOMIC DNA]</scope>
    <source>
        <strain evidence="2 3">Lpp123</strain>
    </source>
</reference>